<comment type="caution">
    <text evidence="2">The sequence shown here is derived from an EMBL/GenBank/DDBJ whole genome shotgun (WGS) entry which is preliminary data.</text>
</comment>
<accession>A0A1G2TWL2</accession>
<feature type="domain" description="KilA-N DNA-binding" evidence="1">
    <location>
        <begin position="8"/>
        <end position="96"/>
    </location>
</feature>
<name>A0A1G2TWL2_9BACT</name>
<proteinExistence type="predicted"/>
<dbReference type="InterPro" id="IPR018873">
    <property type="entry name" value="KilA-N_DNA-bd_domain"/>
</dbReference>
<sequence>MPIEIIENKIYLIRGVKVMLDKDLAKLYQVETRILNQAVKRNLDRFPSDFMFQLNNKEINAILHSRSQFVTLKRGQNIKYLPYVFTEQGVAMLSAVLKSKRAVDMSIAIVRAFIRLREMLATHKKLLAEFEKFKKIQKSHGQHIINILNVISQLINPPVNKNKEPIGFRPKD</sequence>
<dbReference type="STRING" id="1802758.A3A96_03340"/>
<evidence type="ECO:0000313" key="3">
    <source>
        <dbReference type="Proteomes" id="UP000177707"/>
    </source>
</evidence>
<organism evidence="2 3">
    <name type="scientific">Candidatus Zambryskibacteria bacterium RIFCSPLOWO2_01_FULL_39_39</name>
    <dbReference type="NCBI Taxonomy" id="1802758"/>
    <lineage>
        <taxon>Bacteria</taxon>
        <taxon>Candidatus Zambryskiibacteriota</taxon>
    </lineage>
</organism>
<dbReference type="Pfam" id="PF10543">
    <property type="entry name" value="ORF6N"/>
    <property type="match status" value="1"/>
</dbReference>
<evidence type="ECO:0000259" key="1">
    <source>
        <dbReference type="Pfam" id="PF10543"/>
    </source>
</evidence>
<protein>
    <recommendedName>
        <fullName evidence="1">KilA-N DNA-binding domain-containing protein</fullName>
    </recommendedName>
</protein>
<dbReference type="EMBL" id="MHWB01000011">
    <property type="protein sequence ID" value="OHB01687.1"/>
    <property type="molecule type" value="Genomic_DNA"/>
</dbReference>
<evidence type="ECO:0000313" key="2">
    <source>
        <dbReference type="EMBL" id="OHB01687.1"/>
    </source>
</evidence>
<dbReference type="AlphaFoldDB" id="A0A1G2TWL2"/>
<reference evidence="2 3" key="1">
    <citation type="journal article" date="2016" name="Nat. Commun.">
        <title>Thousands of microbial genomes shed light on interconnected biogeochemical processes in an aquifer system.</title>
        <authorList>
            <person name="Anantharaman K."/>
            <person name="Brown C.T."/>
            <person name="Hug L.A."/>
            <person name="Sharon I."/>
            <person name="Castelle C.J."/>
            <person name="Probst A.J."/>
            <person name="Thomas B.C."/>
            <person name="Singh A."/>
            <person name="Wilkins M.J."/>
            <person name="Karaoz U."/>
            <person name="Brodie E.L."/>
            <person name="Williams K.H."/>
            <person name="Hubbard S.S."/>
            <person name="Banfield J.F."/>
        </authorList>
    </citation>
    <scope>NUCLEOTIDE SEQUENCE [LARGE SCALE GENOMIC DNA]</scope>
</reference>
<gene>
    <name evidence="2" type="ORF">A3A96_03340</name>
</gene>
<dbReference type="Proteomes" id="UP000177707">
    <property type="component" value="Unassembled WGS sequence"/>
</dbReference>